<organism evidence="3 4">
    <name type="scientific">Clostridium intestinale DSM 6191</name>
    <dbReference type="NCBI Taxonomy" id="1121320"/>
    <lineage>
        <taxon>Bacteria</taxon>
        <taxon>Bacillati</taxon>
        <taxon>Bacillota</taxon>
        <taxon>Clostridia</taxon>
        <taxon>Eubacteriales</taxon>
        <taxon>Clostridiaceae</taxon>
        <taxon>Clostridium</taxon>
    </lineage>
</organism>
<dbReference type="Pfam" id="PF02452">
    <property type="entry name" value="PemK_toxin"/>
    <property type="match status" value="1"/>
</dbReference>
<name>A0A1M5ZQG8_9CLOT</name>
<dbReference type="PANTHER" id="PTHR33988">
    <property type="entry name" value="ENDORIBONUCLEASE MAZF-RELATED"/>
    <property type="match status" value="1"/>
</dbReference>
<dbReference type="SUPFAM" id="SSF50118">
    <property type="entry name" value="Cell growth inhibitor/plasmid maintenance toxic component"/>
    <property type="match status" value="1"/>
</dbReference>
<accession>A0A1M5ZQG8</accession>
<reference evidence="3 4" key="1">
    <citation type="submission" date="2016-11" db="EMBL/GenBank/DDBJ databases">
        <authorList>
            <person name="Jaros S."/>
            <person name="Januszkiewicz K."/>
            <person name="Wedrychowicz H."/>
        </authorList>
    </citation>
    <scope>NUCLEOTIDE SEQUENCE [LARGE SCALE GENOMIC DNA]</scope>
    <source>
        <strain evidence="3 4">DSM 6191</strain>
    </source>
</reference>
<gene>
    <name evidence="3" type="ORF">SAMN02745941_03260</name>
</gene>
<dbReference type="GO" id="GO:0016075">
    <property type="term" value="P:rRNA catabolic process"/>
    <property type="evidence" value="ECO:0007669"/>
    <property type="project" value="TreeGrafter"/>
</dbReference>
<dbReference type="InterPro" id="IPR003477">
    <property type="entry name" value="PemK-like"/>
</dbReference>
<dbReference type="RefSeq" id="WP_073021172.1">
    <property type="nucleotide sequence ID" value="NZ_FQXU01000010.1"/>
</dbReference>
<keyword evidence="2" id="KW-1277">Toxin-antitoxin system</keyword>
<dbReference type="AlphaFoldDB" id="A0A1M5ZQG8"/>
<proteinExistence type="inferred from homology"/>
<evidence type="ECO:0000256" key="2">
    <source>
        <dbReference type="ARBA" id="ARBA00022649"/>
    </source>
</evidence>
<dbReference type="Proteomes" id="UP000184241">
    <property type="component" value="Unassembled WGS sequence"/>
</dbReference>
<dbReference type="InterPro" id="IPR011067">
    <property type="entry name" value="Plasmid_toxin/cell-grow_inhib"/>
</dbReference>
<evidence type="ECO:0000313" key="3">
    <source>
        <dbReference type="EMBL" id="SHI26527.1"/>
    </source>
</evidence>
<dbReference type="GO" id="GO:0004521">
    <property type="term" value="F:RNA endonuclease activity"/>
    <property type="evidence" value="ECO:0007669"/>
    <property type="project" value="TreeGrafter"/>
</dbReference>
<dbReference type="Gene3D" id="2.30.30.110">
    <property type="match status" value="1"/>
</dbReference>
<evidence type="ECO:0000313" key="4">
    <source>
        <dbReference type="Proteomes" id="UP000184241"/>
    </source>
</evidence>
<sequence length="223" mass="25939">MSTEVNNDINQSIINNNEDKVDDKITDKISIIDKSIKRLTQLMTKPEKNRNVYLKNLETAFELIEWTLKKYKLMFASSPKYIFKRDIYYCELGKNIGSEQGGRRPVVIIQNDNGNKSSTTTMIAVITTHQGSKLVKVDNYYELHYNDNYGNNVKRKLSYYEIPVELEKNPHEKIEGIINLSQIYTISKKRLVGNHVAKITEDCFYDISSALLRMFDIKLKKKI</sequence>
<dbReference type="GO" id="GO:0006402">
    <property type="term" value="P:mRNA catabolic process"/>
    <property type="evidence" value="ECO:0007669"/>
    <property type="project" value="TreeGrafter"/>
</dbReference>
<dbReference type="PANTHER" id="PTHR33988:SF2">
    <property type="entry name" value="ENDORIBONUCLEASE MAZF"/>
    <property type="match status" value="1"/>
</dbReference>
<dbReference type="GO" id="GO:0003677">
    <property type="term" value="F:DNA binding"/>
    <property type="evidence" value="ECO:0007669"/>
    <property type="project" value="InterPro"/>
</dbReference>
<comment type="similarity">
    <text evidence="1">Belongs to the PemK/MazF family.</text>
</comment>
<evidence type="ECO:0000256" key="1">
    <source>
        <dbReference type="ARBA" id="ARBA00007521"/>
    </source>
</evidence>
<protein>
    <submittedName>
        <fullName evidence="3">mRNA interferase MazF</fullName>
    </submittedName>
</protein>
<dbReference type="EMBL" id="FQXU01000010">
    <property type="protein sequence ID" value="SHI26527.1"/>
    <property type="molecule type" value="Genomic_DNA"/>
</dbReference>